<protein>
    <submittedName>
        <fullName evidence="1">Uncharacterized protein</fullName>
    </submittedName>
</protein>
<comment type="caution">
    <text evidence="1">The sequence shown here is derived from an EMBL/GenBank/DDBJ whole genome shotgun (WGS) entry which is preliminary data.</text>
</comment>
<dbReference type="OrthoDB" id="331321at2"/>
<dbReference type="Proteomes" id="UP000297453">
    <property type="component" value="Unassembled WGS sequence"/>
</dbReference>
<dbReference type="AlphaFoldDB" id="A0A4R9FY09"/>
<evidence type="ECO:0000313" key="1">
    <source>
        <dbReference type="EMBL" id="TGK03902.1"/>
    </source>
</evidence>
<gene>
    <name evidence="1" type="ORF">EHO59_10265</name>
</gene>
<organism evidence="1 2">
    <name type="scientific">Leptospira semungkisensis</name>
    <dbReference type="NCBI Taxonomy" id="2484985"/>
    <lineage>
        <taxon>Bacteria</taxon>
        <taxon>Pseudomonadati</taxon>
        <taxon>Spirochaetota</taxon>
        <taxon>Spirochaetia</taxon>
        <taxon>Leptospirales</taxon>
        <taxon>Leptospiraceae</taxon>
        <taxon>Leptospira</taxon>
    </lineage>
</organism>
<keyword evidence="2" id="KW-1185">Reference proteome</keyword>
<accession>A0A4R9FY09</accession>
<evidence type="ECO:0000313" key="2">
    <source>
        <dbReference type="Proteomes" id="UP000297453"/>
    </source>
</evidence>
<reference evidence="1" key="1">
    <citation type="journal article" date="2019" name="PLoS Negl. Trop. Dis.">
        <title>Revisiting the worldwide diversity of Leptospira species in the environment.</title>
        <authorList>
            <person name="Vincent A.T."/>
            <person name="Schiettekatte O."/>
            <person name="Bourhy P."/>
            <person name="Veyrier F.J."/>
            <person name="Picardeau M."/>
        </authorList>
    </citation>
    <scope>NUCLEOTIDE SEQUENCE [LARGE SCALE GENOMIC DNA]</scope>
    <source>
        <strain evidence="1">SSS9</strain>
    </source>
</reference>
<dbReference type="EMBL" id="RQEP01000012">
    <property type="protein sequence ID" value="TGK03902.1"/>
    <property type="molecule type" value="Genomic_DNA"/>
</dbReference>
<name>A0A4R9FY09_9LEPT</name>
<proteinExistence type="predicted"/>
<sequence length="106" mass="12206">MKSPSFIAILLITMAGFISQGDLVPSPQSAFPGESPSVKPLLRVLPAFRTEECDWAIRWDICLKCVRNEYRYAQRIHFFPSGQYREHGCYTEEKGFFLITKEKGEE</sequence>